<reference evidence="2 3" key="1">
    <citation type="submission" date="2024-09" db="EMBL/GenBank/DDBJ databases">
        <title>Chromosome-scale assembly of Riccia fluitans.</title>
        <authorList>
            <person name="Paukszto L."/>
            <person name="Sawicki J."/>
            <person name="Karawczyk K."/>
            <person name="Piernik-Szablinska J."/>
            <person name="Szczecinska M."/>
            <person name="Mazdziarz M."/>
        </authorList>
    </citation>
    <scope>NUCLEOTIDE SEQUENCE [LARGE SCALE GENOMIC DNA]</scope>
    <source>
        <strain evidence="2">Rf_01</strain>
        <tissue evidence="2">Aerial parts of the thallus</tissue>
    </source>
</reference>
<sequence>MGKEQAKKVTMKCSGEHVAWRSKVPLQGKLPGNVVSNGKGVAKKETNKVFARNENLNSDSVPADDWDGVKRFGESQG</sequence>
<organism evidence="2 3">
    <name type="scientific">Riccia fluitans</name>
    <dbReference type="NCBI Taxonomy" id="41844"/>
    <lineage>
        <taxon>Eukaryota</taxon>
        <taxon>Viridiplantae</taxon>
        <taxon>Streptophyta</taxon>
        <taxon>Embryophyta</taxon>
        <taxon>Marchantiophyta</taxon>
        <taxon>Marchantiopsida</taxon>
        <taxon>Marchantiidae</taxon>
        <taxon>Marchantiales</taxon>
        <taxon>Ricciaceae</taxon>
        <taxon>Riccia</taxon>
    </lineage>
</organism>
<dbReference type="EMBL" id="JBHFFA010000003">
    <property type="protein sequence ID" value="KAL2633277.1"/>
    <property type="molecule type" value="Genomic_DNA"/>
</dbReference>
<keyword evidence="3" id="KW-1185">Reference proteome</keyword>
<name>A0ABD1YV73_9MARC</name>
<protein>
    <submittedName>
        <fullName evidence="2">Uncharacterized protein</fullName>
    </submittedName>
</protein>
<feature type="compositionally biased region" description="Basic and acidic residues" evidence="1">
    <location>
        <begin position="67"/>
        <end position="77"/>
    </location>
</feature>
<feature type="region of interest" description="Disordered" evidence="1">
    <location>
        <begin position="53"/>
        <end position="77"/>
    </location>
</feature>
<comment type="caution">
    <text evidence="2">The sequence shown here is derived from an EMBL/GenBank/DDBJ whole genome shotgun (WGS) entry which is preliminary data.</text>
</comment>
<gene>
    <name evidence="2" type="ORF">R1flu_004756</name>
</gene>
<dbReference type="AlphaFoldDB" id="A0ABD1YV73"/>
<proteinExistence type="predicted"/>
<evidence type="ECO:0000313" key="2">
    <source>
        <dbReference type="EMBL" id="KAL2633277.1"/>
    </source>
</evidence>
<dbReference type="Proteomes" id="UP001605036">
    <property type="component" value="Unassembled WGS sequence"/>
</dbReference>
<accession>A0ABD1YV73</accession>
<evidence type="ECO:0000256" key="1">
    <source>
        <dbReference type="SAM" id="MobiDB-lite"/>
    </source>
</evidence>
<evidence type="ECO:0000313" key="3">
    <source>
        <dbReference type="Proteomes" id="UP001605036"/>
    </source>
</evidence>